<feature type="compositionally biased region" description="Polar residues" evidence="1">
    <location>
        <begin position="172"/>
        <end position="187"/>
    </location>
</feature>
<feature type="transmembrane region" description="Helical" evidence="2">
    <location>
        <begin position="93"/>
        <end position="115"/>
    </location>
</feature>
<comment type="caution">
    <text evidence="4">The sequence shown here is derived from an EMBL/GenBank/DDBJ whole genome shotgun (WGS) entry which is preliminary data.</text>
</comment>
<feature type="region of interest" description="Disordered" evidence="1">
    <location>
        <begin position="1"/>
        <end position="42"/>
    </location>
</feature>
<keyword evidence="2" id="KW-0472">Membrane</keyword>
<dbReference type="Pfam" id="PF07727">
    <property type="entry name" value="RVT_2"/>
    <property type="match status" value="1"/>
</dbReference>
<sequence>MEDYDDSNDAGNEYGCREKDGADGGGVANDRNEDCFGEENSAEDVAEGAEDVADVAGCNADGAGCILNGSGANTGGTLNGANTGTVTDSADGVIAVSNIAACSALLCIIIVYICIRNQSSLSTDLAPAPLPRVDTSQNAPPSVNIDPVSPSQTHSPSPPAIDRPISPPPNNPQIEPTNHHPMTTRSKNNIHKPKFPQNTHIRLTEKLVQIGFVGSEADHSLYIYHSDSILTYILIYVDDIILAGPDLKFIHHVISLLQMDFPVKDLGTLGFFLGVEAIRRPEGLYLSQRRKEKKRKVVAASWLYMENELDDYTQDGTVDLKGKPVLRSKSGGWRACSFVVGNLSSLLDLYEFSKFTGQARVSLTTCYPTSLQIF</sequence>
<keyword evidence="2" id="KW-1133">Transmembrane helix</keyword>
<feature type="domain" description="Reverse transcriptase Ty1/copia-type" evidence="3">
    <location>
        <begin position="202"/>
        <end position="289"/>
    </location>
</feature>
<keyword evidence="5" id="KW-1185">Reference proteome</keyword>
<dbReference type="Proteomes" id="UP000326939">
    <property type="component" value="Chromosome 10"/>
</dbReference>
<reference evidence="5" key="1">
    <citation type="journal article" date="2019" name="Gigascience">
        <title>De novo genome assembly of the endangered Acer yangbiense, a plant species with extremely small populations endemic to Yunnan Province, China.</title>
        <authorList>
            <person name="Yang J."/>
            <person name="Wariss H.M."/>
            <person name="Tao L."/>
            <person name="Zhang R."/>
            <person name="Yun Q."/>
            <person name="Hollingsworth P."/>
            <person name="Dao Z."/>
            <person name="Luo G."/>
            <person name="Guo H."/>
            <person name="Ma Y."/>
            <person name="Sun W."/>
        </authorList>
    </citation>
    <scope>NUCLEOTIDE SEQUENCE [LARGE SCALE GENOMIC DNA]</scope>
    <source>
        <strain evidence="5">cv. br00</strain>
    </source>
</reference>
<dbReference type="EMBL" id="VDCV01000010">
    <property type="protein sequence ID" value="KAB5537675.1"/>
    <property type="molecule type" value="Genomic_DNA"/>
</dbReference>
<feature type="compositionally biased region" description="Pro residues" evidence="1">
    <location>
        <begin position="156"/>
        <end position="171"/>
    </location>
</feature>
<evidence type="ECO:0000313" key="4">
    <source>
        <dbReference type="EMBL" id="KAB5537675.1"/>
    </source>
</evidence>
<keyword evidence="2" id="KW-0812">Transmembrane</keyword>
<feature type="region of interest" description="Disordered" evidence="1">
    <location>
        <begin position="132"/>
        <end position="195"/>
    </location>
</feature>
<dbReference type="AlphaFoldDB" id="A0A5N5L4J8"/>
<dbReference type="InterPro" id="IPR013103">
    <property type="entry name" value="RVT_2"/>
</dbReference>
<name>A0A5N5L4J8_9ROSI</name>
<protein>
    <recommendedName>
        <fullName evidence="3">Reverse transcriptase Ty1/copia-type domain-containing protein</fullName>
    </recommendedName>
</protein>
<evidence type="ECO:0000256" key="2">
    <source>
        <dbReference type="SAM" id="Phobius"/>
    </source>
</evidence>
<organism evidence="4 5">
    <name type="scientific">Salix brachista</name>
    <dbReference type="NCBI Taxonomy" id="2182728"/>
    <lineage>
        <taxon>Eukaryota</taxon>
        <taxon>Viridiplantae</taxon>
        <taxon>Streptophyta</taxon>
        <taxon>Embryophyta</taxon>
        <taxon>Tracheophyta</taxon>
        <taxon>Spermatophyta</taxon>
        <taxon>Magnoliopsida</taxon>
        <taxon>eudicotyledons</taxon>
        <taxon>Gunneridae</taxon>
        <taxon>Pentapetalae</taxon>
        <taxon>rosids</taxon>
        <taxon>fabids</taxon>
        <taxon>Malpighiales</taxon>
        <taxon>Salicaceae</taxon>
        <taxon>Saliceae</taxon>
        <taxon>Salix</taxon>
    </lineage>
</organism>
<evidence type="ECO:0000259" key="3">
    <source>
        <dbReference type="Pfam" id="PF07727"/>
    </source>
</evidence>
<gene>
    <name evidence="4" type="ORF">DKX38_015208</name>
</gene>
<evidence type="ECO:0000313" key="5">
    <source>
        <dbReference type="Proteomes" id="UP000326939"/>
    </source>
</evidence>
<accession>A0A5N5L4J8</accession>
<evidence type="ECO:0000256" key="1">
    <source>
        <dbReference type="SAM" id="MobiDB-lite"/>
    </source>
</evidence>
<proteinExistence type="predicted"/>